<name>L8WLI0_THACA</name>
<evidence type="ECO:0000313" key="1">
    <source>
        <dbReference type="EMBL" id="ELU38770.1"/>
    </source>
</evidence>
<dbReference type="EMBL" id="AFRT01002053">
    <property type="protein sequence ID" value="ELU38770.1"/>
    <property type="molecule type" value="Genomic_DNA"/>
</dbReference>
<proteinExistence type="predicted"/>
<gene>
    <name evidence="1" type="ORF">AG1IA_07206</name>
</gene>
<dbReference type="AlphaFoldDB" id="L8WLI0"/>
<reference evidence="1 2" key="1">
    <citation type="journal article" date="2013" name="Nat. Commun.">
        <title>The evolution and pathogenic mechanisms of the rice sheath blight pathogen.</title>
        <authorList>
            <person name="Zheng A."/>
            <person name="Lin R."/>
            <person name="Xu L."/>
            <person name="Qin P."/>
            <person name="Tang C."/>
            <person name="Ai P."/>
            <person name="Zhang D."/>
            <person name="Liu Y."/>
            <person name="Sun Z."/>
            <person name="Feng H."/>
            <person name="Wang Y."/>
            <person name="Chen Y."/>
            <person name="Liang X."/>
            <person name="Fu R."/>
            <person name="Li Q."/>
            <person name="Zhang J."/>
            <person name="Yu X."/>
            <person name="Xie Z."/>
            <person name="Ding L."/>
            <person name="Guan P."/>
            <person name="Tang J."/>
            <person name="Liang Y."/>
            <person name="Wang S."/>
            <person name="Deng Q."/>
            <person name="Li S."/>
            <person name="Zhu J."/>
            <person name="Wang L."/>
            <person name="Liu H."/>
            <person name="Li P."/>
        </authorList>
    </citation>
    <scope>NUCLEOTIDE SEQUENCE [LARGE SCALE GENOMIC DNA]</scope>
    <source>
        <strain evidence="2">AG-1 IA</strain>
    </source>
</reference>
<dbReference type="Proteomes" id="UP000011668">
    <property type="component" value="Unassembled WGS sequence"/>
</dbReference>
<accession>L8WLI0</accession>
<sequence length="109" mass="12700">MCQKRRAMRLLNGLTMYWSLFIIQRRNAYFEQTFASGLVATPCEMISIAQSACVYVPTRIGSPHSQPPMPRCSNVVLSRILPVVLNEAFVWSRTWHMEYEVNKRSRDLF</sequence>
<organism evidence="1 2">
    <name type="scientific">Thanatephorus cucumeris (strain AG1-IA)</name>
    <name type="common">Rice sheath blight fungus</name>
    <name type="synonym">Rhizoctonia solani</name>
    <dbReference type="NCBI Taxonomy" id="983506"/>
    <lineage>
        <taxon>Eukaryota</taxon>
        <taxon>Fungi</taxon>
        <taxon>Dikarya</taxon>
        <taxon>Basidiomycota</taxon>
        <taxon>Agaricomycotina</taxon>
        <taxon>Agaricomycetes</taxon>
        <taxon>Cantharellales</taxon>
        <taxon>Ceratobasidiaceae</taxon>
        <taxon>Rhizoctonia</taxon>
        <taxon>Rhizoctonia solani AG-1</taxon>
    </lineage>
</organism>
<keyword evidence="2" id="KW-1185">Reference proteome</keyword>
<dbReference type="HOGENOM" id="CLU_2185725_0_0_1"/>
<protein>
    <submittedName>
        <fullName evidence="1">Uncharacterized protein</fullName>
    </submittedName>
</protein>
<evidence type="ECO:0000313" key="2">
    <source>
        <dbReference type="Proteomes" id="UP000011668"/>
    </source>
</evidence>
<comment type="caution">
    <text evidence="1">The sequence shown here is derived from an EMBL/GenBank/DDBJ whole genome shotgun (WGS) entry which is preliminary data.</text>
</comment>